<protein>
    <submittedName>
        <fullName evidence="7">Lytic transglycosylase</fullName>
    </submittedName>
</protein>
<proteinExistence type="inferred from homology"/>
<dbReference type="KEGG" id="paro:CUV01_02720"/>
<dbReference type="GO" id="GO:0042597">
    <property type="term" value="C:periplasmic space"/>
    <property type="evidence" value="ECO:0007669"/>
    <property type="project" value="InterPro"/>
</dbReference>
<evidence type="ECO:0000256" key="5">
    <source>
        <dbReference type="SAM" id="SignalP"/>
    </source>
</evidence>
<evidence type="ECO:0000256" key="1">
    <source>
        <dbReference type="ARBA" id="ARBA00007734"/>
    </source>
</evidence>
<dbReference type="Proteomes" id="UP000233742">
    <property type="component" value="Chromosome"/>
</dbReference>
<dbReference type="OrthoDB" id="9815002at2"/>
<dbReference type="RefSeq" id="WP_101459121.1">
    <property type="nucleotide sequence ID" value="NZ_CP025408.1"/>
</dbReference>
<dbReference type="SUPFAM" id="SSF48435">
    <property type="entry name" value="Bacterial muramidases"/>
    <property type="match status" value="1"/>
</dbReference>
<dbReference type="InterPro" id="IPR008258">
    <property type="entry name" value="Transglycosylase_SLT_dom_1"/>
</dbReference>
<dbReference type="InterPro" id="IPR023346">
    <property type="entry name" value="Lysozyme-like_dom_sf"/>
</dbReference>
<evidence type="ECO:0000256" key="2">
    <source>
        <dbReference type="ARBA" id="ARBA00009387"/>
    </source>
</evidence>
<evidence type="ECO:0000256" key="4">
    <source>
        <dbReference type="SAM" id="MobiDB-lite"/>
    </source>
</evidence>
<name>A0A2K9EP10_9RHOB</name>
<evidence type="ECO:0000256" key="3">
    <source>
        <dbReference type="ARBA" id="ARBA00022729"/>
    </source>
</evidence>
<reference evidence="7 8" key="1">
    <citation type="submission" date="2017-12" db="EMBL/GenBank/DDBJ databases">
        <authorList>
            <person name="Hurst M.R.H."/>
        </authorList>
    </citation>
    <scope>NUCLEOTIDE SEQUENCE [LARGE SCALE GENOMIC DNA]</scope>
    <source>
        <strain evidence="7 8">BM15</strain>
    </source>
</reference>
<evidence type="ECO:0000259" key="6">
    <source>
        <dbReference type="Pfam" id="PF01464"/>
    </source>
</evidence>
<dbReference type="SUPFAM" id="SSF53955">
    <property type="entry name" value="Lysozyme-like"/>
    <property type="match status" value="1"/>
</dbReference>
<dbReference type="GO" id="GO:0004553">
    <property type="term" value="F:hydrolase activity, hydrolyzing O-glycosyl compounds"/>
    <property type="evidence" value="ECO:0007669"/>
    <property type="project" value="InterPro"/>
</dbReference>
<dbReference type="PANTHER" id="PTHR37423:SF2">
    <property type="entry name" value="MEMBRANE-BOUND LYTIC MUREIN TRANSGLYCOSYLASE C"/>
    <property type="match status" value="1"/>
</dbReference>
<evidence type="ECO:0000313" key="8">
    <source>
        <dbReference type="Proteomes" id="UP000233742"/>
    </source>
</evidence>
<comment type="similarity">
    <text evidence="2">Belongs to the virb1 family.</text>
</comment>
<feature type="chain" id="PRO_5014843330" evidence="5">
    <location>
        <begin position="25"/>
        <end position="727"/>
    </location>
</feature>
<organism evidence="7 8">
    <name type="scientific">Paracoccus tegillarcae</name>
    <dbReference type="NCBI Taxonomy" id="1529068"/>
    <lineage>
        <taxon>Bacteria</taxon>
        <taxon>Pseudomonadati</taxon>
        <taxon>Pseudomonadota</taxon>
        <taxon>Alphaproteobacteria</taxon>
        <taxon>Rhodobacterales</taxon>
        <taxon>Paracoccaceae</taxon>
        <taxon>Paracoccus</taxon>
    </lineage>
</organism>
<dbReference type="Gene3D" id="1.10.530.10">
    <property type="match status" value="1"/>
</dbReference>
<feature type="region of interest" description="Disordered" evidence="4">
    <location>
        <begin position="695"/>
        <end position="714"/>
    </location>
</feature>
<dbReference type="EMBL" id="CP025408">
    <property type="protein sequence ID" value="AUH32446.1"/>
    <property type="molecule type" value="Genomic_DNA"/>
</dbReference>
<dbReference type="Gene3D" id="1.25.20.10">
    <property type="entry name" value="Bacterial muramidases"/>
    <property type="match status" value="1"/>
</dbReference>
<feature type="domain" description="Transglycosylase SLT" evidence="6">
    <location>
        <begin position="491"/>
        <end position="594"/>
    </location>
</feature>
<sequence length="727" mass="79117">MRSIGHIFRAGALALMLPALPAQAEDAGAMALALSAAEVGDWITARAAAQRSGPMAEALIGWQALQAGHGEFGDYLAFRRNHPDWPGDARLIARGDARLRAEMPADDIRDWLGDRLPDSLAAETALLATLDDDAAKTERARFWTVTPLEPSEESAFLTAHGPELKPLAADRAFAMLDQGEWQTAERRLTDMPAPQAALARARIALQARRDGVDDLINALPPTDGADPGLTMDRFRWRVAAKLHDLARDLMLDVSTSAEALRDPEVWAQMRVDYARLAMRNGDWPLAERLAANHFLPADNRHYPDLEWLAGYAALRTGAADRALDHFLHLETVVGSAISTARAAYWQGRAHENLGDQTAAEAAYRLGADHPGVYYGQLSVEKLGLTMPAEFAVQGRAEDSLPDWRGSGLRDHELFNAGLWLVATGRADQAQQFFLQAADNGAEPDDIARMARLMIEAGKPWHALRLSKRAANQQAIYPAAHFPLTGLEETDLGLPPELVLSIARQESEFNHTVGSHAGALGLMQVMPATAEAMARQIREPFDRARLTRDAAYNARLGAAYLSGLRDRFGTSIALVASGYNAGPGRPARWLGDFGDLRKGADHGGTDPVDWVELIPFDETRNYVMRVTEAQPIYRARIMGKPAPIVPSWDLSGGGLMPPPPLRLTLALSSRPPGRPLRLAQVPLSPDLREAVGRMPLPRNLPAGDEPDLNWPEGVTSPAAAPFASRAIR</sequence>
<feature type="signal peptide" evidence="5">
    <location>
        <begin position="1"/>
        <end position="24"/>
    </location>
</feature>
<comment type="similarity">
    <text evidence="1">Belongs to the transglycosylase Slt family.</text>
</comment>
<dbReference type="PANTHER" id="PTHR37423">
    <property type="entry name" value="SOLUBLE LYTIC MUREIN TRANSGLYCOSYLASE-RELATED"/>
    <property type="match status" value="1"/>
</dbReference>
<dbReference type="CDD" id="cd13401">
    <property type="entry name" value="Slt70-like"/>
    <property type="match status" value="1"/>
</dbReference>
<keyword evidence="3 5" id="KW-0732">Signal</keyword>
<dbReference type="AlphaFoldDB" id="A0A2K9EP10"/>
<keyword evidence="8" id="KW-1185">Reference proteome</keyword>
<evidence type="ECO:0000313" key="7">
    <source>
        <dbReference type="EMBL" id="AUH32446.1"/>
    </source>
</evidence>
<dbReference type="Pfam" id="PF01464">
    <property type="entry name" value="SLT"/>
    <property type="match status" value="1"/>
</dbReference>
<dbReference type="InterPro" id="IPR008939">
    <property type="entry name" value="Lytic_TGlycosylase_superhlx_U"/>
</dbReference>
<gene>
    <name evidence="7" type="ORF">CUV01_02720</name>
</gene>
<accession>A0A2K9EP10</accession>